<keyword evidence="1" id="KW-1133">Transmembrane helix</keyword>
<evidence type="ECO:0000313" key="2">
    <source>
        <dbReference type="EMBL" id="RST92193.1"/>
    </source>
</evidence>
<dbReference type="EMBL" id="NGJT01000017">
    <property type="protein sequence ID" value="RST92193.1"/>
    <property type="molecule type" value="Genomic_DNA"/>
</dbReference>
<accession>A0A429ZES2</accession>
<protein>
    <submittedName>
        <fullName evidence="2">Uncharacterized protein</fullName>
    </submittedName>
</protein>
<evidence type="ECO:0000313" key="3">
    <source>
        <dbReference type="Proteomes" id="UP000288490"/>
    </source>
</evidence>
<proteinExistence type="predicted"/>
<dbReference type="AlphaFoldDB" id="A0A429ZES2"/>
<gene>
    <name evidence="2" type="ORF">CBF36_08890</name>
</gene>
<keyword evidence="1" id="KW-0812">Transmembrane</keyword>
<comment type="caution">
    <text evidence="2">The sequence shown here is derived from an EMBL/GenBank/DDBJ whole genome shotgun (WGS) entry which is preliminary data.</text>
</comment>
<name>A0A429ZES2_9ENTE</name>
<sequence>MKLSSQIDITGTIGQKKINSLQSVSPSKVEPKPSVTHEYYGVLPKTNEHENFYFLGLGLTIILIALVIYLMKKSSTY</sequence>
<dbReference type="Proteomes" id="UP000288490">
    <property type="component" value="Unassembled WGS sequence"/>
</dbReference>
<reference evidence="2 3" key="1">
    <citation type="submission" date="2017-05" db="EMBL/GenBank/DDBJ databases">
        <title>Vagococcus spp. assemblies.</title>
        <authorList>
            <person name="Gulvik C.A."/>
        </authorList>
    </citation>
    <scope>NUCLEOTIDE SEQUENCE [LARGE SCALE GENOMIC DNA]</scope>
    <source>
        <strain evidence="2 3">SS1994</strain>
    </source>
</reference>
<feature type="transmembrane region" description="Helical" evidence="1">
    <location>
        <begin position="52"/>
        <end position="71"/>
    </location>
</feature>
<organism evidence="2 3">
    <name type="scientific">Vagococcus bubulae</name>
    <dbReference type="NCBI Taxonomy" id="1977868"/>
    <lineage>
        <taxon>Bacteria</taxon>
        <taxon>Bacillati</taxon>
        <taxon>Bacillota</taxon>
        <taxon>Bacilli</taxon>
        <taxon>Lactobacillales</taxon>
        <taxon>Enterococcaceae</taxon>
        <taxon>Vagococcus</taxon>
    </lineage>
</organism>
<keyword evidence="1" id="KW-0472">Membrane</keyword>
<dbReference type="NCBIfam" id="TIGR01167">
    <property type="entry name" value="LPXTG_anchor"/>
    <property type="match status" value="1"/>
</dbReference>
<evidence type="ECO:0000256" key="1">
    <source>
        <dbReference type="SAM" id="Phobius"/>
    </source>
</evidence>
<keyword evidence="3" id="KW-1185">Reference proteome</keyword>